<dbReference type="Proteomes" id="UP000291142">
    <property type="component" value="Unassembled WGS sequence"/>
</dbReference>
<protein>
    <submittedName>
        <fullName evidence="2">Cytochrome C biogenesis protein</fullName>
    </submittedName>
</protein>
<dbReference type="EMBL" id="SIRT01000013">
    <property type="protein sequence ID" value="TBN00879.1"/>
    <property type="molecule type" value="Genomic_DNA"/>
</dbReference>
<dbReference type="InterPro" id="IPR036929">
    <property type="entry name" value="DsbDN_sf"/>
</dbReference>
<dbReference type="Pfam" id="PF11412">
    <property type="entry name" value="DsbD_N"/>
    <property type="match status" value="1"/>
</dbReference>
<gene>
    <name evidence="2" type="ORF">EYD45_13725</name>
</gene>
<name>A0A4Q9FB73_9FLAO</name>
<sequence>MSIRYCSYSIMKKLTVLLLFIALSGFSQILEPVKWTPSVKKISENEYDIVLTADIKSSWHLYSQHLAEGGPLPTVFRFVPNDNYECEGQPSEEEAKEVYEDVFEMNVKYFENKAVFKQRIKTNTKRPLKIEGEINYMSCNTEKCIPGHTNFEISIK</sequence>
<accession>A0A4Q9FB73</accession>
<feature type="domain" description="Thiol:disulfide interchange protein DsbD N-terminal" evidence="1">
    <location>
        <begin position="43"/>
        <end position="151"/>
    </location>
</feature>
<dbReference type="AlphaFoldDB" id="A0A4Q9FB73"/>
<evidence type="ECO:0000259" key="1">
    <source>
        <dbReference type="Pfam" id="PF11412"/>
    </source>
</evidence>
<evidence type="ECO:0000313" key="2">
    <source>
        <dbReference type="EMBL" id="TBN00879.1"/>
    </source>
</evidence>
<dbReference type="InterPro" id="IPR028250">
    <property type="entry name" value="DsbDN"/>
</dbReference>
<proteinExistence type="predicted"/>
<organism evidence="2 3">
    <name type="scientific">Hyunsoonleella flava</name>
    <dbReference type="NCBI Taxonomy" id="2527939"/>
    <lineage>
        <taxon>Bacteria</taxon>
        <taxon>Pseudomonadati</taxon>
        <taxon>Bacteroidota</taxon>
        <taxon>Flavobacteriia</taxon>
        <taxon>Flavobacteriales</taxon>
        <taxon>Flavobacteriaceae</taxon>
    </lineage>
</organism>
<keyword evidence="3" id="KW-1185">Reference proteome</keyword>
<dbReference type="OrthoDB" id="767251at2"/>
<evidence type="ECO:0000313" key="3">
    <source>
        <dbReference type="Proteomes" id="UP000291142"/>
    </source>
</evidence>
<reference evidence="2 3" key="1">
    <citation type="submission" date="2019-02" db="EMBL/GenBank/DDBJ databases">
        <title>Hyunsoonleella sp., isolated from marine sediment.</title>
        <authorList>
            <person name="Liu B.-T."/>
        </authorList>
    </citation>
    <scope>NUCLEOTIDE SEQUENCE [LARGE SCALE GENOMIC DNA]</scope>
    <source>
        <strain evidence="2 3">T58</strain>
    </source>
</reference>
<comment type="caution">
    <text evidence="2">The sequence shown here is derived from an EMBL/GenBank/DDBJ whole genome shotgun (WGS) entry which is preliminary data.</text>
</comment>
<dbReference type="Gene3D" id="2.60.40.1250">
    <property type="entry name" value="Thiol:disulfide interchange protein DsbD, N-terminal domain"/>
    <property type="match status" value="1"/>
</dbReference>